<name>A0ABV9D817_9MICO</name>
<evidence type="ECO:0000259" key="1">
    <source>
        <dbReference type="Pfam" id="PF00561"/>
    </source>
</evidence>
<organism evidence="2 3">
    <name type="scientific">Georgenia faecalis</name>
    <dbReference type="NCBI Taxonomy" id="2483799"/>
    <lineage>
        <taxon>Bacteria</taxon>
        <taxon>Bacillati</taxon>
        <taxon>Actinomycetota</taxon>
        <taxon>Actinomycetes</taxon>
        <taxon>Micrococcales</taxon>
        <taxon>Bogoriellaceae</taxon>
        <taxon>Georgenia</taxon>
    </lineage>
</organism>
<gene>
    <name evidence="2" type="ORF">ACFO3F_06530</name>
</gene>
<dbReference type="Proteomes" id="UP001595955">
    <property type="component" value="Unassembled WGS sequence"/>
</dbReference>
<reference evidence="3" key="1">
    <citation type="journal article" date="2019" name="Int. J. Syst. Evol. Microbiol.">
        <title>The Global Catalogue of Microorganisms (GCM) 10K type strain sequencing project: providing services to taxonomists for standard genome sequencing and annotation.</title>
        <authorList>
            <consortium name="The Broad Institute Genomics Platform"/>
            <consortium name="The Broad Institute Genome Sequencing Center for Infectious Disease"/>
            <person name="Wu L."/>
            <person name="Ma J."/>
        </authorList>
    </citation>
    <scope>NUCLEOTIDE SEQUENCE [LARGE SCALE GENOMIC DNA]</scope>
    <source>
        <strain evidence="3">JCM 3369</strain>
    </source>
</reference>
<dbReference type="InterPro" id="IPR029058">
    <property type="entry name" value="AB_hydrolase_fold"/>
</dbReference>
<dbReference type="SUPFAM" id="SSF53474">
    <property type="entry name" value="alpha/beta-Hydrolases"/>
    <property type="match status" value="1"/>
</dbReference>
<dbReference type="PANTHER" id="PTHR43798">
    <property type="entry name" value="MONOACYLGLYCEROL LIPASE"/>
    <property type="match status" value="1"/>
</dbReference>
<sequence>MSPIEEVAPERPGRVRVHRVPTRLGILAVHEHASPDPHAPVALLWHSMFADSSSWAEVVPLLTPHRRLLVVDGPGYGESAPLTRVSSIGECALVGEALLDHLGLVSVDWVGNAWGGHTGMHLAARSPERIRSLVTISAPVNALSRSQLRQVRLLTALVATLGPIRRIRDIIATVQLAQPRGPHRAVLDAALRGPSRRSVAMTVRSFIHRRKDLSWALPQIVAPTLVVATDDRYDWTPELAKVSVDALRDGSFATITGTNIVAPLEQPAATAAVIRAFWTERAGDAM</sequence>
<protein>
    <submittedName>
        <fullName evidence="2">Alpha/beta fold hydrolase</fullName>
    </submittedName>
</protein>
<dbReference type="InterPro" id="IPR050266">
    <property type="entry name" value="AB_hydrolase_sf"/>
</dbReference>
<dbReference type="Gene3D" id="3.40.50.1820">
    <property type="entry name" value="alpha/beta hydrolase"/>
    <property type="match status" value="1"/>
</dbReference>
<dbReference type="RefSeq" id="WP_122823913.1">
    <property type="nucleotide sequence ID" value="NZ_CP033325.1"/>
</dbReference>
<keyword evidence="2" id="KW-0378">Hydrolase</keyword>
<evidence type="ECO:0000313" key="2">
    <source>
        <dbReference type="EMBL" id="MFC4554896.1"/>
    </source>
</evidence>
<dbReference type="PRINTS" id="PR00111">
    <property type="entry name" value="ABHYDROLASE"/>
</dbReference>
<evidence type="ECO:0000313" key="3">
    <source>
        <dbReference type="Proteomes" id="UP001595955"/>
    </source>
</evidence>
<accession>A0ABV9D817</accession>
<comment type="caution">
    <text evidence="2">The sequence shown here is derived from an EMBL/GenBank/DDBJ whole genome shotgun (WGS) entry which is preliminary data.</text>
</comment>
<keyword evidence="3" id="KW-1185">Reference proteome</keyword>
<dbReference type="InterPro" id="IPR000073">
    <property type="entry name" value="AB_hydrolase_1"/>
</dbReference>
<dbReference type="Pfam" id="PF00561">
    <property type="entry name" value="Abhydrolase_1"/>
    <property type="match status" value="1"/>
</dbReference>
<proteinExistence type="predicted"/>
<dbReference type="GO" id="GO:0016787">
    <property type="term" value="F:hydrolase activity"/>
    <property type="evidence" value="ECO:0007669"/>
    <property type="project" value="UniProtKB-KW"/>
</dbReference>
<dbReference type="EMBL" id="JBHSGF010000004">
    <property type="protein sequence ID" value="MFC4554896.1"/>
    <property type="molecule type" value="Genomic_DNA"/>
</dbReference>
<feature type="domain" description="AB hydrolase-1" evidence="1">
    <location>
        <begin position="43"/>
        <end position="147"/>
    </location>
</feature>